<evidence type="ECO:0008006" key="4">
    <source>
        <dbReference type="Google" id="ProtNLM"/>
    </source>
</evidence>
<keyword evidence="1" id="KW-1133">Transmembrane helix</keyword>
<evidence type="ECO:0000256" key="1">
    <source>
        <dbReference type="SAM" id="Phobius"/>
    </source>
</evidence>
<sequence length="97" mass="11195">MQTPSKAGRTINPTVFYTSACLIIVLVLFASIFPTTAKNNFDHIQTWIIDHVSWFCNPPSKPQRLFVENSINMNSRSFLCVNQNSLRARLWQFSNKM</sequence>
<evidence type="ECO:0000313" key="3">
    <source>
        <dbReference type="Proteomes" id="UP001294570"/>
    </source>
</evidence>
<protein>
    <recommendedName>
        <fullName evidence="4">Transmembrane protein</fullName>
    </recommendedName>
</protein>
<keyword evidence="1" id="KW-0472">Membrane</keyword>
<dbReference type="Proteomes" id="UP001294570">
    <property type="component" value="Unassembled WGS sequence"/>
</dbReference>
<feature type="transmembrane region" description="Helical" evidence="1">
    <location>
        <begin position="15"/>
        <end position="33"/>
    </location>
</feature>
<dbReference type="RefSeq" id="WP_321554472.1">
    <property type="nucleotide sequence ID" value="NZ_JAXIVU010000028.1"/>
</dbReference>
<keyword evidence="1" id="KW-0812">Transmembrane</keyword>
<name>A0ABU5GTR7_9GAMM</name>
<reference evidence="2 3" key="1">
    <citation type="submission" date="2023-12" db="EMBL/GenBank/DDBJ databases">
        <title>Denitrificimonas halotolerans sp. nov.,a novel species isolated from landfill leachate.</title>
        <authorList>
            <person name="Wang S."/>
        </authorList>
    </citation>
    <scope>NUCLEOTIDE SEQUENCE [LARGE SCALE GENOMIC DNA]</scope>
    <source>
        <strain evidence="2 3">JX-1</strain>
    </source>
</reference>
<comment type="caution">
    <text evidence="2">The sequence shown here is derived from an EMBL/GenBank/DDBJ whole genome shotgun (WGS) entry which is preliminary data.</text>
</comment>
<organism evidence="2 3">
    <name type="scientific">Denitrificimonas halotolerans</name>
    <dbReference type="NCBI Taxonomy" id="3098930"/>
    <lineage>
        <taxon>Bacteria</taxon>
        <taxon>Pseudomonadati</taxon>
        <taxon>Pseudomonadota</taxon>
        <taxon>Gammaproteobacteria</taxon>
        <taxon>Pseudomonadales</taxon>
        <taxon>Pseudomonadaceae</taxon>
        <taxon>Denitrificimonas</taxon>
    </lineage>
</organism>
<accession>A0ABU5GTR7</accession>
<keyword evidence="3" id="KW-1185">Reference proteome</keyword>
<evidence type="ECO:0000313" key="2">
    <source>
        <dbReference type="EMBL" id="MDY7220388.1"/>
    </source>
</evidence>
<gene>
    <name evidence="2" type="ORF">TOI97_12520</name>
</gene>
<feature type="non-terminal residue" evidence="2">
    <location>
        <position position="97"/>
    </location>
</feature>
<proteinExistence type="predicted"/>
<dbReference type="EMBL" id="JAXIVU010000028">
    <property type="protein sequence ID" value="MDY7220388.1"/>
    <property type="molecule type" value="Genomic_DNA"/>
</dbReference>